<dbReference type="GO" id="GO:0055085">
    <property type="term" value="P:transmembrane transport"/>
    <property type="evidence" value="ECO:0007669"/>
    <property type="project" value="InterPro"/>
</dbReference>
<evidence type="ECO:0000256" key="6">
    <source>
        <dbReference type="ARBA" id="ARBA00023136"/>
    </source>
</evidence>
<sequence>MSEKKRDFIRFAMFVLPALGIYSLFFAYPIARGFFYSFTYWEGFGDIPRFNGLTNYIDLFKDDLIHIALKNNLIISVVVIIVQNVLALSFAILLNQKMKGHMFFRAIIFFPVLLSSAVIGYIWDYIYSPLEGVLHTVFSGLGYLSAAEINWLGDPTYALFSICAVIIWQYTGYSMVIYIAGLQTIPKDLYEAAEIDGAGSWKKFTHITIPLLASSFTINMMISVIGCLKLFDQVYLLTQGGPAHQTEVFGTLIYSIAFKSQQLGYGTALAMALTFLILVISSTQYYFMSKREVEY</sequence>
<dbReference type="Gene3D" id="1.10.3720.10">
    <property type="entry name" value="MetI-like"/>
    <property type="match status" value="1"/>
</dbReference>
<feature type="transmembrane region" description="Helical" evidence="7">
    <location>
        <begin position="102"/>
        <end position="123"/>
    </location>
</feature>
<evidence type="ECO:0000313" key="10">
    <source>
        <dbReference type="Proteomes" id="UP000426246"/>
    </source>
</evidence>
<keyword evidence="3" id="KW-1003">Cell membrane</keyword>
<dbReference type="Proteomes" id="UP000426246">
    <property type="component" value="Chromosome"/>
</dbReference>
<evidence type="ECO:0000256" key="7">
    <source>
        <dbReference type="RuleBase" id="RU363032"/>
    </source>
</evidence>
<dbReference type="InterPro" id="IPR000515">
    <property type="entry name" value="MetI-like"/>
</dbReference>
<protein>
    <submittedName>
        <fullName evidence="9">Sugar ABC transporter permease</fullName>
    </submittedName>
</protein>
<dbReference type="KEGG" id="ppsc:EHS13_09615"/>
<dbReference type="SUPFAM" id="SSF161098">
    <property type="entry name" value="MetI-like"/>
    <property type="match status" value="1"/>
</dbReference>
<keyword evidence="6 7" id="KW-0472">Membrane</keyword>
<feature type="domain" description="ABC transmembrane type-1" evidence="8">
    <location>
        <begin position="69"/>
        <end position="286"/>
    </location>
</feature>
<dbReference type="AlphaFoldDB" id="A0A6B8RHP9"/>
<dbReference type="Pfam" id="PF00528">
    <property type="entry name" value="BPD_transp_1"/>
    <property type="match status" value="1"/>
</dbReference>
<feature type="transmembrane region" description="Helical" evidence="7">
    <location>
        <begin position="211"/>
        <end position="231"/>
    </location>
</feature>
<keyword evidence="5 7" id="KW-1133">Transmembrane helix</keyword>
<accession>A0A6B8RHP9</accession>
<proteinExistence type="inferred from homology"/>
<reference evidence="10" key="1">
    <citation type="submission" date="2018-11" db="EMBL/GenBank/DDBJ databases">
        <title>Complete genome sequence of Paenibacillus sp. ML311-T8.</title>
        <authorList>
            <person name="Nam Y.-D."/>
            <person name="Kang J."/>
            <person name="Chung W.-H."/>
            <person name="Park Y.S."/>
        </authorList>
    </citation>
    <scope>NUCLEOTIDE SEQUENCE [LARGE SCALE GENOMIC DNA]</scope>
    <source>
        <strain evidence="10">ML311-T8</strain>
    </source>
</reference>
<comment type="subcellular location">
    <subcellularLocation>
        <location evidence="1 7">Cell membrane</location>
        <topology evidence="1 7">Multi-pass membrane protein</topology>
    </subcellularLocation>
</comment>
<keyword evidence="4 7" id="KW-0812">Transmembrane</keyword>
<dbReference type="EMBL" id="CP034235">
    <property type="protein sequence ID" value="QGQ95125.1"/>
    <property type="molecule type" value="Genomic_DNA"/>
</dbReference>
<dbReference type="InterPro" id="IPR035906">
    <property type="entry name" value="MetI-like_sf"/>
</dbReference>
<dbReference type="InterPro" id="IPR051393">
    <property type="entry name" value="ABC_transporter_permease"/>
</dbReference>
<keyword evidence="2 7" id="KW-0813">Transport</keyword>
<evidence type="ECO:0000256" key="1">
    <source>
        <dbReference type="ARBA" id="ARBA00004651"/>
    </source>
</evidence>
<evidence type="ECO:0000259" key="8">
    <source>
        <dbReference type="PROSITE" id="PS50928"/>
    </source>
</evidence>
<dbReference type="PANTHER" id="PTHR30193">
    <property type="entry name" value="ABC TRANSPORTER PERMEASE PROTEIN"/>
    <property type="match status" value="1"/>
</dbReference>
<feature type="transmembrane region" description="Helical" evidence="7">
    <location>
        <begin position="73"/>
        <end position="95"/>
    </location>
</feature>
<evidence type="ECO:0000256" key="4">
    <source>
        <dbReference type="ARBA" id="ARBA00022692"/>
    </source>
</evidence>
<organism evidence="9 10">
    <name type="scientific">Paenibacillus psychroresistens</name>
    <dbReference type="NCBI Taxonomy" id="1778678"/>
    <lineage>
        <taxon>Bacteria</taxon>
        <taxon>Bacillati</taxon>
        <taxon>Bacillota</taxon>
        <taxon>Bacilli</taxon>
        <taxon>Bacillales</taxon>
        <taxon>Paenibacillaceae</taxon>
        <taxon>Paenibacillus</taxon>
    </lineage>
</organism>
<evidence type="ECO:0000256" key="3">
    <source>
        <dbReference type="ARBA" id="ARBA00022475"/>
    </source>
</evidence>
<keyword evidence="10" id="KW-1185">Reference proteome</keyword>
<dbReference type="OrthoDB" id="5174895at2"/>
<feature type="transmembrane region" description="Helical" evidence="7">
    <location>
        <begin position="157"/>
        <end position="180"/>
    </location>
</feature>
<evidence type="ECO:0000256" key="2">
    <source>
        <dbReference type="ARBA" id="ARBA00022448"/>
    </source>
</evidence>
<dbReference type="PROSITE" id="PS50928">
    <property type="entry name" value="ABC_TM1"/>
    <property type="match status" value="1"/>
</dbReference>
<comment type="similarity">
    <text evidence="7">Belongs to the binding-protein-dependent transport system permease family.</text>
</comment>
<evidence type="ECO:0000256" key="5">
    <source>
        <dbReference type="ARBA" id="ARBA00022989"/>
    </source>
</evidence>
<name>A0A6B8RHP9_9BACL</name>
<dbReference type="PANTHER" id="PTHR30193:SF37">
    <property type="entry name" value="INNER MEMBRANE ABC TRANSPORTER PERMEASE PROTEIN YCJO"/>
    <property type="match status" value="1"/>
</dbReference>
<dbReference type="CDD" id="cd06261">
    <property type="entry name" value="TM_PBP2"/>
    <property type="match status" value="1"/>
</dbReference>
<feature type="transmembrane region" description="Helical" evidence="7">
    <location>
        <begin position="263"/>
        <end position="287"/>
    </location>
</feature>
<gene>
    <name evidence="9" type="ORF">EHS13_09615</name>
</gene>
<feature type="transmembrane region" description="Helical" evidence="7">
    <location>
        <begin position="12"/>
        <end position="31"/>
    </location>
</feature>
<dbReference type="RefSeq" id="WP_155700140.1">
    <property type="nucleotide sequence ID" value="NZ_CP034235.1"/>
</dbReference>
<evidence type="ECO:0000313" key="9">
    <source>
        <dbReference type="EMBL" id="QGQ95125.1"/>
    </source>
</evidence>
<dbReference type="GO" id="GO:0005886">
    <property type="term" value="C:plasma membrane"/>
    <property type="evidence" value="ECO:0007669"/>
    <property type="project" value="UniProtKB-SubCell"/>
</dbReference>